<evidence type="ECO:0000259" key="1">
    <source>
        <dbReference type="PROSITE" id="PS51071"/>
    </source>
</evidence>
<dbReference type="InterPro" id="IPR001347">
    <property type="entry name" value="SIS_dom"/>
</dbReference>
<name>A0A919PAX9_9CELL</name>
<evidence type="ECO:0000313" key="4">
    <source>
        <dbReference type="Proteomes" id="UP000642125"/>
    </source>
</evidence>
<dbReference type="InterPro" id="IPR046348">
    <property type="entry name" value="SIS_dom_sf"/>
</dbReference>
<keyword evidence="4" id="KW-1185">Reference proteome</keyword>
<reference evidence="3" key="1">
    <citation type="submission" date="2021-01" db="EMBL/GenBank/DDBJ databases">
        <title>Whole genome shotgun sequence of Cellulomonas pakistanensis NBRC 110800.</title>
        <authorList>
            <person name="Komaki H."/>
            <person name="Tamura T."/>
        </authorList>
    </citation>
    <scope>NUCLEOTIDE SEQUENCE</scope>
    <source>
        <strain evidence="3">NBRC 110800</strain>
    </source>
</reference>
<gene>
    <name evidence="3" type="ORF">Cpa01nite_09950</name>
</gene>
<dbReference type="SUPFAM" id="SSF53697">
    <property type="entry name" value="SIS domain"/>
    <property type="match status" value="1"/>
</dbReference>
<evidence type="ECO:0000259" key="2">
    <source>
        <dbReference type="PROSITE" id="PS51464"/>
    </source>
</evidence>
<dbReference type="EMBL" id="BONO01000005">
    <property type="protein sequence ID" value="GIG35614.1"/>
    <property type="molecule type" value="Genomic_DNA"/>
</dbReference>
<dbReference type="PROSITE" id="PS51071">
    <property type="entry name" value="HTH_RPIR"/>
    <property type="match status" value="1"/>
</dbReference>
<dbReference type="SUPFAM" id="SSF46689">
    <property type="entry name" value="Homeodomain-like"/>
    <property type="match status" value="1"/>
</dbReference>
<dbReference type="InterPro" id="IPR000281">
    <property type="entry name" value="HTH_RpiR"/>
</dbReference>
<dbReference type="InterPro" id="IPR047640">
    <property type="entry name" value="RpiR-like"/>
</dbReference>
<dbReference type="Pfam" id="PF01418">
    <property type="entry name" value="HTH_6"/>
    <property type="match status" value="1"/>
</dbReference>
<feature type="domain" description="HTH rpiR-type" evidence="1">
    <location>
        <begin position="1"/>
        <end position="77"/>
    </location>
</feature>
<organism evidence="3 4">
    <name type="scientific">Cellulomonas pakistanensis</name>
    <dbReference type="NCBI Taxonomy" id="992287"/>
    <lineage>
        <taxon>Bacteria</taxon>
        <taxon>Bacillati</taxon>
        <taxon>Actinomycetota</taxon>
        <taxon>Actinomycetes</taxon>
        <taxon>Micrococcales</taxon>
        <taxon>Cellulomonadaceae</taxon>
        <taxon>Cellulomonas</taxon>
    </lineage>
</organism>
<dbReference type="GO" id="GO:0003677">
    <property type="term" value="F:DNA binding"/>
    <property type="evidence" value="ECO:0007669"/>
    <property type="project" value="InterPro"/>
</dbReference>
<dbReference type="Proteomes" id="UP000642125">
    <property type="component" value="Unassembled WGS sequence"/>
</dbReference>
<proteinExistence type="predicted"/>
<accession>A0A919PAX9</accession>
<dbReference type="GO" id="GO:1901135">
    <property type="term" value="P:carbohydrate derivative metabolic process"/>
    <property type="evidence" value="ECO:0007669"/>
    <property type="project" value="InterPro"/>
</dbReference>
<dbReference type="AlphaFoldDB" id="A0A919PAX9"/>
<dbReference type="PROSITE" id="PS51464">
    <property type="entry name" value="SIS"/>
    <property type="match status" value="1"/>
</dbReference>
<dbReference type="Gene3D" id="1.10.10.10">
    <property type="entry name" value="Winged helix-like DNA-binding domain superfamily/Winged helix DNA-binding domain"/>
    <property type="match status" value="1"/>
</dbReference>
<evidence type="ECO:0000313" key="3">
    <source>
        <dbReference type="EMBL" id="GIG35614.1"/>
    </source>
</evidence>
<comment type="caution">
    <text evidence="3">The sequence shown here is derived from an EMBL/GenBank/DDBJ whole genome shotgun (WGS) entry which is preliminary data.</text>
</comment>
<dbReference type="PANTHER" id="PTHR30514">
    <property type="entry name" value="GLUCOKINASE"/>
    <property type="match status" value="1"/>
</dbReference>
<dbReference type="RefSeq" id="WP_203667652.1">
    <property type="nucleotide sequence ID" value="NZ_BONO01000005.1"/>
</dbReference>
<dbReference type="InterPro" id="IPR009057">
    <property type="entry name" value="Homeodomain-like_sf"/>
</dbReference>
<dbReference type="GO" id="GO:0097367">
    <property type="term" value="F:carbohydrate derivative binding"/>
    <property type="evidence" value="ECO:0007669"/>
    <property type="project" value="InterPro"/>
</dbReference>
<dbReference type="PANTHER" id="PTHR30514:SF18">
    <property type="entry name" value="RPIR-FAMILY TRANSCRIPTIONAL REGULATOR"/>
    <property type="match status" value="1"/>
</dbReference>
<dbReference type="GO" id="GO:0003700">
    <property type="term" value="F:DNA-binding transcription factor activity"/>
    <property type="evidence" value="ECO:0007669"/>
    <property type="project" value="InterPro"/>
</dbReference>
<dbReference type="Gene3D" id="3.40.50.10490">
    <property type="entry name" value="Glucose-6-phosphate isomerase like protein, domain 1"/>
    <property type="match status" value="1"/>
</dbReference>
<feature type="domain" description="SIS" evidence="2">
    <location>
        <begin position="122"/>
        <end position="258"/>
    </location>
</feature>
<sequence>MLITDLAKNHGDRLTATDRRLVAVLQARPAEAAFWSAADLTEPLGLHQSAATRMAQRLGYDGYPRLRDALRGDYLAGDGPSQRVRGRLERHPDDVLRGLVEDEVAALGEVTRHVTQSELDDLADRIADAGRVHVFGHGNATVLVELLVRRLRRSGVHAVALVGSDRDLAEHLASLGAGDVLLACAFRRVPRPLPTLLEAAAERGAHSALLTDTLLSLSPQPDTVLAAPRGRDDAFLSLTVPMAIANALVLTLARRAPERALGSLDRLGRLLERFDS</sequence>
<dbReference type="InterPro" id="IPR036388">
    <property type="entry name" value="WH-like_DNA-bd_sf"/>
</dbReference>
<protein>
    <submittedName>
        <fullName evidence="3">RpiR family transcriptional regulator</fullName>
    </submittedName>
</protein>